<comment type="subcellular location">
    <subcellularLocation>
        <location evidence="1">Nucleus</location>
    </subcellularLocation>
</comment>
<evidence type="ECO:0000256" key="2">
    <source>
        <dbReference type="ARBA" id="ARBA00010857"/>
    </source>
</evidence>
<keyword evidence="8" id="KW-0805">Transcription regulation</keyword>
<dbReference type="VEuPathDB" id="VectorBase:ASIC012758"/>
<accession>A0A084W3Q5</accession>
<dbReference type="SUPFAM" id="SSF47954">
    <property type="entry name" value="Cyclin-like"/>
    <property type="match status" value="2"/>
</dbReference>
<evidence type="ECO:0000313" key="14">
    <source>
        <dbReference type="EMBL" id="KFB44849.1"/>
    </source>
</evidence>
<sequence>MLCPECGLVVCERAIDPSCEWRTFCNEPNKENPSRIGGMQDALAQDSNLSTVVGSGTEYNYKCTFKMDATARSLTTGFDEITTMAERINATQSTVHRAKTIFKQVHHGDSLKYRAIGAKAAACLYIACRQDGVPRSFKEICAVTAVSKKEIGRCFKIIIKTLTSSMEMITSEDFMSRFCSNLGNEDQKVATHIVQQASTLAIVEGRSPISVAAAAIFMVSQASESKKTHEEIGRIAGVSELTIRQCYRLMYPHAGKLFPPEFGNTTPIDQLPPE</sequence>
<dbReference type="Gene3D" id="1.10.472.10">
    <property type="entry name" value="Cyclin-like"/>
    <property type="match status" value="1"/>
</dbReference>
<evidence type="ECO:0000256" key="9">
    <source>
        <dbReference type="ARBA" id="ARBA00023163"/>
    </source>
</evidence>
<evidence type="ECO:0000256" key="4">
    <source>
        <dbReference type="ARBA" id="ARBA00022723"/>
    </source>
</evidence>
<evidence type="ECO:0000256" key="1">
    <source>
        <dbReference type="ARBA" id="ARBA00004123"/>
    </source>
</evidence>
<dbReference type="GO" id="GO:0005634">
    <property type="term" value="C:nucleus"/>
    <property type="evidence" value="ECO:0007669"/>
    <property type="project" value="UniProtKB-SubCell"/>
</dbReference>
<dbReference type="InterPro" id="IPR036915">
    <property type="entry name" value="Cyclin-like_sf"/>
</dbReference>
<dbReference type="InterPro" id="IPR000812">
    <property type="entry name" value="TFIIB"/>
</dbReference>
<keyword evidence="9" id="KW-0804">Transcription</keyword>
<reference evidence="15" key="2">
    <citation type="submission" date="2020-05" db="UniProtKB">
        <authorList>
            <consortium name="EnsemblMetazoa"/>
        </authorList>
    </citation>
    <scope>IDENTIFICATION</scope>
</reference>
<evidence type="ECO:0000256" key="5">
    <source>
        <dbReference type="ARBA" id="ARBA00022737"/>
    </source>
</evidence>
<reference evidence="14 16" key="1">
    <citation type="journal article" date="2014" name="BMC Genomics">
        <title>Genome sequence of Anopheles sinensis provides insight into genetics basis of mosquito competence for malaria parasites.</title>
        <authorList>
            <person name="Zhou D."/>
            <person name="Zhang D."/>
            <person name="Ding G."/>
            <person name="Shi L."/>
            <person name="Hou Q."/>
            <person name="Ye Y."/>
            <person name="Xu Y."/>
            <person name="Zhou H."/>
            <person name="Xiong C."/>
            <person name="Li S."/>
            <person name="Yu J."/>
            <person name="Hong S."/>
            <person name="Yu X."/>
            <person name="Zou P."/>
            <person name="Chen C."/>
            <person name="Chang X."/>
            <person name="Wang W."/>
            <person name="Lv Y."/>
            <person name="Sun Y."/>
            <person name="Ma L."/>
            <person name="Shen B."/>
            <person name="Zhu C."/>
        </authorList>
    </citation>
    <scope>NUCLEOTIDE SEQUENCE [LARGE SCALE GENOMIC DNA]</scope>
</reference>
<dbReference type="AlphaFoldDB" id="A0A084W3Q5"/>
<dbReference type="VEuPathDB" id="VectorBase:ASIS008627"/>
<dbReference type="FunFam" id="1.10.472.10:FF:000019">
    <property type="entry name" value="transcription initiation factor IIB"/>
    <property type="match status" value="1"/>
</dbReference>
<gene>
    <name evidence="14" type="ORF">ZHAS_00012758</name>
</gene>
<dbReference type="OMA" id="DHDQRMK"/>
<evidence type="ECO:0000256" key="11">
    <source>
        <dbReference type="ARBA" id="ARBA00031706"/>
    </source>
</evidence>
<evidence type="ECO:0000256" key="8">
    <source>
        <dbReference type="ARBA" id="ARBA00023015"/>
    </source>
</evidence>
<dbReference type="OrthoDB" id="25790at2759"/>
<dbReference type="CDD" id="cd20551">
    <property type="entry name" value="CYCLIN_TFIIB_rpt1"/>
    <property type="match status" value="1"/>
</dbReference>
<dbReference type="PANTHER" id="PTHR11618:SF13">
    <property type="entry name" value="TRANSCRIPTION INITIATION FACTOR IIB"/>
    <property type="match status" value="1"/>
</dbReference>
<evidence type="ECO:0000256" key="6">
    <source>
        <dbReference type="ARBA" id="ARBA00022771"/>
    </source>
</evidence>
<dbReference type="GO" id="GO:0070897">
    <property type="term" value="P:transcription preinitiation complex assembly"/>
    <property type="evidence" value="ECO:0007669"/>
    <property type="project" value="InterPro"/>
</dbReference>
<name>A0A084W3Q5_ANOSI</name>
<dbReference type="EnsemblMetazoa" id="ASIC012758-RA">
    <property type="protein sequence ID" value="ASIC012758-PA"/>
    <property type="gene ID" value="ASIC012758"/>
</dbReference>
<dbReference type="SUPFAM" id="SSF57783">
    <property type="entry name" value="Zinc beta-ribbon"/>
    <property type="match status" value="1"/>
</dbReference>
<dbReference type="PRINTS" id="PR00685">
    <property type="entry name" value="TIFACTORIIB"/>
</dbReference>
<dbReference type="GO" id="GO:0016251">
    <property type="term" value="F:RNA polymerase II general transcription initiation factor activity"/>
    <property type="evidence" value="ECO:0007669"/>
    <property type="project" value="TreeGrafter"/>
</dbReference>
<dbReference type="CDD" id="cd20552">
    <property type="entry name" value="CYCLIN_TFIIB_rpt2"/>
    <property type="match status" value="1"/>
</dbReference>
<feature type="domain" description="Cyclin-like" evidence="13">
    <location>
        <begin position="79"/>
        <end position="160"/>
    </location>
</feature>
<keyword evidence="5" id="KW-0677">Repeat</keyword>
<feature type="domain" description="Cyclin-like" evidence="13">
    <location>
        <begin position="173"/>
        <end position="252"/>
    </location>
</feature>
<dbReference type="EMBL" id="ATLV01020100">
    <property type="status" value="NOT_ANNOTATED_CDS"/>
    <property type="molecule type" value="Genomic_DNA"/>
</dbReference>
<evidence type="ECO:0000313" key="15">
    <source>
        <dbReference type="EnsemblMetazoa" id="ASIC012758-PA"/>
    </source>
</evidence>
<dbReference type="GO" id="GO:0097550">
    <property type="term" value="C:transcription preinitiation complex"/>
    <property type="evidence" value="ECO:0007669"/>
    <property type="project" value="TreeGrafter"/>
</dbReference>
<evidence type="ECO:0000256" key="3">
    <source>
        <dbReference type="ARBA" id="ARBA00013932"/>
    </source>
</evidence>
<dbReference type="GO" id="GO:0017025">
    <property type="term" value="F:TBP-class protein binding"/>
    <property type="evidence" value="ECO:0007669"/>
    <property type="project" value="InterPro"/>
</dbReference>
<evidence type="ECO:0000313" key="16">
    <source>
        <dbReference type="Proteomes" id="UP000030765"/>
    </source>
</evidence>
<keyword evidence="16" id="KW-1185">Reference proteome</keyword>
<dbReference type="FunFam" id="1.10.472.10:FF:000008">
    <property type="entry name" value="Transcription initiation factor IIB"/>
    <property type="match status" value="1"/>
</dbReference>
<evidence type="ECO:0000256" key="10">
    <source>
        <dbReference type="ARBA" id="ARBA00023242"/>
    </source>
</evidence>
<keyword evidence="7" id="KW-0862">Zinc</keyword>
<comment type="similarity">
    <text evidence="2">Belongs to the TFIIB family.</text>
</comment>
<dbReference type="InterPro" id="IPR013763">
    <property type="entry name" value="Cyclin-like_dom"/>
</dbReference>
<dbReference type="Pfam" id="PF00382">
    <property type="entry name" value="TFIIB"/>
    <property type="match status" value="2"/>
</dbReference>
<dbReference type="EMBL" id="KE525294">
    <property type="protein sequence ID" value="KFB44849.1"/>
    <property type="molecule type" value="Genomic_DNA"/>
</dbReference>
<dbReference type="STRING" id="74873.A0A084W3Q5"/>
<keyword evidence="4" id="KW-0479">Metal-binding</keyword>
<dbReference type="GO" id="GO:0006367">
    <property type="term" value="P:transcription initiation at RNA polymerase II promoter"/>
    <property type="evidence" value="ECO:0007669"/>
    <property type="project" value="TreeGrafter"/>
</dbReference>
<evidence type="ECO:0000256" key="7">
    <source>
        <dbReference type="ARBA" id="ARBA00022833"/>
    </source>
</evidence>
<comment type="function">
    <text evidence="12">General factor that plays a major role in the activation of eukaryotic genes transcribed by RNA polymerase II.</text>
</comment>
<evidence type="ECO:0000256" key="12">
    <source>
        <dbReference type="ARBA" id="ARBA00056616"/>
    </source>
</evidence>
<keyword evidence="10" id="KW-0539">Nucleus</keyword>
<dbReference type="Gene3D" id="1.10.472.170">
    <property type="match status" value="1"/>
</dbReference>
<dbReference type="InterPro" id="IPR013150">
    <property type="entry name" value="TFIIB_cyclin"/>
</dbReference>
<keyword evidence="6" id="KW-0863">Zinc-finger</keyword>
<dbReference type="Proteomes" id="UP000030765">
    <property type="component" value="Unassembled WGS sequence"/>
</dbReference>
<dbReference type="PANTHER" id="PTHR11618">
    <property type="entry name" value="TRANSCRIPTION INITIATION FACTOR IIB-RELATED"/>
    <property type="match status" value="1"/>
</dbReference>
<organism evidence="14">
    <name type="scientific">Anopheles sinensis</name>
    <name type="common">Mosquito</name>
    <dbReference type="NCBI Taxonomy" id="74873"/>
    <lineage>
        <taxon>Eukaryota</taxon>
        <taxon>Metazoa</taxon>
        <taxon>Ecdysozoa</taxon>
        <taxon>Arthropoda</taxon>
        <taxon>Hexapoda</taxon>
        <taxon>Insecta</taxon>
        <taxon>Pterygota</taxon>
        <taxon>Neoptera</taxon>
        <taxon>Endopterygota</taxon>
        <taxon>Diptera</taxon>
        <taxon>Nematocera</taxon>
        <taxon>Culicoidea</taxon>
        <taxon>Culicidae</taxon>
        <taxon>Anophelinae</taxon>
        <taxon>Anopheles</taxon>
    </lineage>
</organism>
<dbReference type="SMART" id="SM00385">
    <property type="entry name" value="CYCLIN"/>
    <property type="match status" value="2"/>
</dbReference>
<protein>
    <recommendedName>
        <fullName evidence="3">Transcription initiation factor IIB</fullName>
    </recommendedName>
    <alternativeName>
        <fullName evidence="11">General transcription factor TFIIB</fullName>
    </alternativeName>
</protein>
<proteinExistence type="inferred from homology"/>
<dbReference type="GO" id="GO:0008270">
    <property type="term" value="F:zinc ion binding"/>
    <property type="evidence" value="ECO:0007669"/>
    <property type="project" value="UniProtKB-KW"/>
</dbReference>
<evidence type="ECO:0000259" key="13">
    <source>
        <dbReference type="SMART" id="SM00385"/>
    </source>
</evidence>